<organism evidence="8 9">
    <name type="scientific">Nelumbo nucifera</name>
    <name type="common">Sacred lotus</name>
    <dbReference type="NCBI Taxonomy" id="4432"/>
    <lineage>
        <taxon>Eukaryota</taxon>
        <taxon>Viridiplantae</taxon>
        <taxon>Streptophyta</taxon>
        <taxon>Embryophyta</taxon>
        <taxon>Tracheophyta</taxon>
        <taxon>Spermatophyta</taxon>
        <taxon>Magnoliopsida</taxon>
        <taxon>Proteales</taxon>
        <taxon>Nelumbonaceae</taxon>
        <taxon>Nelumbo</taxon>
    </lineage>
</organism>
<evidence type="ECO:0000256" key="4">
    <source>
        <dbReference type="ARBA" id="ARBA00023015"/>
    </source>
</evidence>
<dbReference type="Pfam" id="PF23121">
    <property type="entry name" value="SPOC_AIPP2"/>
    <property type="match status" value="1"/>
</dbReference>
<dbReference type="RefSeq" id="XP_010259783.1">
    <property type="nucleotide sequence ID" value="XM_010261481.2"/>
</dbReference>
<evidence type="ECO:0000256" key="1">
    <source>
        <dbReference type="ARBA" id="ARBA00022723"/>
    </source>
</evidence>
<dbReference type="SUPFAM" id="SSF57903">
    <property type="entry name" value="FYVE/PHD zinc finger"/>
    <property type="match status" value="1"/>
</dbReference>
<evidence type="ECO:0000256" key="3">
    <source>
        <dbReference type="ARBA" id="ARBA00022833"/>
    </source>
</evidence>
<dbReference type="InterPro" id="IPR056280">
    <property type="entry name" value="AIPP2-like_SPOC"/>
</dbReference>
<feature type="region of interest" description="Disordered" evidence="6">
    <location>
        <begin position="495"/>
        <end position="518"/>
    </location>
</feature>
<name>A0A1U8A4L8_NELNU</name>
<reference evidence="9" key="1">
    <citation type="submission" date="2025-08" db="UniProtKB">
        <authorList>
            <consortium name="RefSeq"/>
        </authorList>
    </citation>
    <scope>IDENTIFICATION</scope>
</reference>
<evidence type="ECO:0000256" key="5">
    <source>
        <dbReference type="ARBA" id="ARBA00023163"/>
    </source>
</evidence>
<keyword evidence="2" id="KW-0863">Zinc-finger</keyword>
<keyword evidence="5" id="KW-0804">Transcription</keyword>
<feature type="compositionally biased region" description="Basic and acidic residues" evidence="6">
    <location>
        <begin position="575"/>
        <end position="590"/>
    </location>
</feature>
<dbReference type="OrthoDB" id="651601at2759"/>
<evidence type="ECO:0000259" key="7">
    <source>
        <dbReference type="Pfam" id="PF23121"/>
    </source>
</evidence>
<evidence type="ECO:0000313" key="8">
    <source>
        <dbReference type="Proteomes" id="UP000189703"/>
    </source>
</evidence>
<accession>A0A1U8A4L8</accession>
<dbReference type="GO" id="GO:0140566">
    <property type="term" value="F:histone reader activity"/>
    <property type="evidence" value="ECO:0007669"/>
    <property type="project" value="InterPro"/>
</dbReference>
<dbReference type="GeneID" id="104599106"/>
<dbReference type="eggNOG" id="ENOG502S3VM">
    <property type="taxonomic scope" value="Eukaryota"/>
</dbReference>
<dbReference type="GO" id="GO:0008270">
    <property type="term" value="F:zinc ion binding"/>
    <property type="evidence" value="ECO:0007669"/>
    <property type="project" value="UniProtKB-KW"/>
</dbReference>
<dbReference type="KEGG" id="nnu:104599106"/>
<keyword evidence="3" id="KW-0862">Zinc</keyword>
<dbReference type="STRING" id="4432.A0A1U8A4L8"/>
<keyword evidence="4" id="KW-0805">Transcription regulation</keyword>
<dbReference type="InterPro" id="IPR049914">
    <property type="entry name" value="PHD1-3/5-6"/>
</dbReference>
<dbReference type="GO" id="GO:0034244">
    <property type="term" value="P:negative regulation of transcription elongation by RNA polymerase II"/>
    <property type="evidence" value="ECO:0007669"/>
    <property type="project" value="InterPro"/>
</dbReference>
<evidence type="ECO:0000256" key="6">
    <source>
        <dbReference type="SAM" id="MobiDB-lite"/>
    </source>
</evidence>
<sequence length="590" mass="66405">MAAPPENLLFPASKIDKREDGILNRIDKKTTTRRPGENHHLLRDKPCDICGSIGYIESLATCTKCNVAHEHMYGYCMRNNLRALPVMWFCETCRLNPYMVSLESDAKGCIPSKKVKMTDADAGPKNPGAEEKKQLVILPKLNTDCQNNPALYSTWKGSFEICDRSLPGEFYDGFQAHPPEKVSRKAYEASKKMPGILQFKLQPRQNVWSEIFHKCPPAGNDVALYFFPGDFYRSKEMYNSLYDLIERDDLMMLSSFNGLELLIFTSRELPVDLQRINMPFFLWGIFRVQHIKEKINHVQELCSSSVPPLERLQGNHEDNDNPEVIDMEVDMVGGKDVGRVDIPVKRFITGGTITLGSSPKIKIEKCSGIGVLGLVGTVSGVDASEDPFLKPLLKVKREWYNNLDAPPGFPRHVISKTAQTGPLQRPVDDKELTVTGVDASEGPLQKPLMKVPVVRENLHSKAPHPLSKVKREWLNNLDAPPGFPRHVISQIAQTGSFQRPTDEKESTVTGVDASEGPLQKPFMQVPAVQDNLHSKTPHLLSKVKREWDHNLDAPPGFPRRVIRKTAQAGSLLRPPVDEKDSKHWKEQKRS</sequence>
<feature type="domain" description="AIPP2-like SPOC-like" evidence="7">
    <location>
        <begin position="155"/>
        <end position="286"/>
    </location>
</feature>
<dbReference type="Proteomes" id="UP000189703">
    <property type="component" value="Unplaced"/>
</dbReference>
<dbReference type="InterPro" id="IPR013083">
    <property type="entry name" value="Znf_RING/FYVE/PHD"/>
</dbReference>
<keyword evidence="1" id="KW-0479">Metal-binding</keyword>
<dbReference type="InParanoid" id="A0A1U8A4L8"/>
<feature type="region of interest" description="Disordered" evidence="6">
    <location>
        <begin position="549"/>
        <end position="590"/>
    </location>
</feature>
<dbReference type="PANTHER" id="PTHR33304">
    <property type="match status" value="1"/>
</dbReference>
<dbReference type="PANTHER" id="PTHR33304:SF36">
    <property type="entry name" value="GB|AAF26970.1-RELATED"/>
    <property type="match status" value="1"/>
</dbReference>
<dbReference type="AlphaFoldDB" id="A0A1U8A4L8"/>
<dbReference type="InterPro" id="IPR011011">
    <property type="entry name" value="Znf_FYVE_PHD"/>
</dbReference>
<proteinExistence type="predicted"/>
<evidence type="ECO:0000256" key="2">
    <source>
        <dbReference type="ARBA" id="ARBA00022771"/>
    </source>
</evidence>
<protein>
    <submittedName>
        <fullName evidence="9">Uncharacterized protein LOC104599106 isoform X1</fullName>
    </submittedName>
</protein>
<dbReference type="Gene3D" id="3.30.40.10">
    <property type="entry name" value="Zinc/RING finger domain, C3HC4 (zinc finger)"/>
    <property type="match status" value="1"/>
</dbReference>
<gene>
    <name evidence="9" type="primary">LOC104599106</name>
</gene>
<keyword evidence="8" id="KW-1185">Reference proteome</keyword>
<evidence type="ECO:0000313" key="9">
    <source>
        <dbReference type="RefSeq" id="XP_010259783.1"/>
    </source>
</evidence>